<comment type="caution">
    <text evidence="1">The sequence shown here is derived from an EMBL/GenBank/DDBJ whole genome shotgun (WGS) entry which is preliminary data.</text>
</comment>
<protein>
    <submittedName>
        <fullName evidence="1">Uncharacterized protein</fullName>
    </submittedName>
</protein>
<accession>A0ABT6Q2W8</accession>
<sequence length="90" mass="10066">MIFVGASDKIFAENEYMVADGSRVIGDKAVSVVNKYEREEFDSRAKNWIKPHSLSFHGWTTSFECRPNCDPRAVSEDSYAYLANGADGLP</sequence>
<proteinExistence type="predicted"/>
<dbReference type="Proteomes" id="UP001431634">
    <property type="component" value="Unassembled WGS sequence"/>
</dbReference>
<reference evidence="1" key="1">
    <citation type="submission" date="2023-05" db="EMBL/GenBank/DDBJ databases">
        <title>Whole genome sequence of Commensalibacter sp.</title>
        <authorList>
            <person name="Charoenyingcharoen P."/>
            <person name="Yukphan P."/>
        </authorList>
    </citation>
    <scope>NUCLEOTIDE SEQUENCE</scope>
    <source>
        <strain evidence="1">TBRC 16381</strain>
    </source>
</reference>
<dbReference type="EMBL" id="JASBAO010000001">
    <property type="protein sequence ID" value="MDI2091468.1"/>
    <property type="molecule type" value="Genomic_DNA"/>
</dbReference>
<evidence type="ECO:0000313" key="1">
    <source>
        <dbReference type="EMBL" id="MDI2091468.1"/>
    </source>
</evidence>
<keyword evidence="2" id="KW-1185">Reference proteome</keyword>
<evidence type="ECO:0000313" key="2">
    <source>
        <dbReference type="Proteomes" id="UP001431634"/>
    </source>
</evidence>
<organism evidence="1 2">
    <name type="scientific">Commensalibacter oyaizuii</name>
    <dbReference type="NCBI Taxonomy" id="3043873"/>
    <lineage>
        <taxon>Bacteria</taxon>
        <taxon>Pseudomonadati</taxon>
        <taxon>Pseudomonadota</taxon>
        <taxon>Alphaproteobacteria</taxon>
        <taxon>Acetobacterales</taxon>
        <taxon>Acetobacteraceae</taxon>
    </lineage>
</organism>
<gene>
    <name evidence="1" type="ORF">QJV27_08835</name>
</gene>
<dbReference type="RefSeq" id="WP_281448560.1">
    <property type="nucleotide sequence ID" value="NZ_JASBAO010000001.1"/>
</dbReference>
<name>A0ABT6Q2W8_9PROT</name>